<keyword evidence="1" id="KW-0343">GTPase activation</keyword>
<dbReference type="SMART" id="SM00164">
    <property type="entry name" value="TBC"/>
    <property type="match status" value="1"/>
</dbReference>
<organism evidence="4 5">
    <name type="scientific">Sporothrix epigloea</name>
    <dbReference type="NCBI Taxonomy" id="1892477"/>
    <lineage>
        <taxon>Eukaryota</taxon>
        <taxon>Fungi</taxon>
        <taxon>Dikarya</taxon>
        <taxon>Ascomycota</taxon>
        <taxon>Pezizomycotina</taxon>
        <taxon>Sordariomycetes</taxon>
        <taxon>Sordariomycetidae</taxon>
        <taxon>Ophiostomatales</taxon>
        <taxon>Ophiostomataceae</taxon>
        <taxon>Sporothrix</taxon>
    </lineage>
</organism>
<feature type="compositionally biased region" description="Polar residues" evidence="2">
    <location>
        <begin position="654"/>
        <end position="682"/>
    </location>
</feature>
<feature type="domain" description="Rab-GAP TBC" evidence="3">
    <location>
        <begin position="36"/>
        <end position="323"/>
    </location>
</feature>
<reference evidence="4 5" key="1">
    <citation type="submission" date="2024-01" db="EMBL/GenBank/DDBJ databases">
        <authorList>
            <person name="Allen C."/>
            <person name="Tagirdzhanova G."/>
        </authorList>
    </citation>
    <scope>NUCLEOTIDE SEQUENCE [LARGE SCALE GENOMIC DNA]</scope>
    <source>
        <strain evidence="4 5">CBS 119000</strain>
    </source>
</reference>
<protein>
    <recommendedName>
        <fullName evidence="3">Rab-GAP TBC domain-containing protein</fullName>
    </recommendedName>
</protein>
<dbReference type="PROSITE" id="PS50086">
    <property type="entry name" value="TBC_RABGAP"/>
    <property type="match status" value="1"/>
</dbReference>
<evidence type="ECO:0000313" key="5">
    <source>
        <dbReference type="Proteomes" id="UP001642502"/>
    </source>
</evidence>
<dbReference type="EMBL" id="CAWUON010000040">
    <property type="protein sequence ID" value="CAK7268780.1"/>
    <property type="molecule type" value="Genomic_DNA"/>
</dbReference>
<dbReference type="PANTHER" id="PTHR22957">
    <property type="entry name" value="TBC1 DOMAIN FAMILY MEMBER GTPASE-ACTIVATING PROTEIN"/>
    <property type="match status" value="1"/>
</dbReference>
<dbReference type="PANTHER" id="PTHR22957:SF337">
    <property type="entry name" value="TBC1 DOMAIN FAMILY MEMBER 5"/>
    <property type="match status" value="1"/>
</dbReference>
<dbReference type="SUPFAM" id="SSF47923">
    <property type="entry name" value="Ypt/Rab-GAP domain of gyp1p"/>
    <property type="match status" value="2"/>
</dbReference>
<evidence type="ECO:0000256" key="1">
    <source>
        <dbReference type="ARBA" id="ARBA00022468"/>
    </source>
</evidence>
<dbReference type="Pfam" id="PF00566">
    <property type="entry name" value="RabGAP-TBC"/>
    <property type="match status" value="1"/>
</dbReference>
<evidence type="ECO:0000256" key="2">
    <source>
        <dbReference type="SAM" id="MobiDB-lite"/>
    </source>
</evidence>
<dbReference type="Proteomes" id="UP001642502">
    <property type="component" value="Unassembled WGS sequence"/>
</dbReference>
<keyword evidence="5" id="KW-1185">Reference proteome</keyword>
<proteinExistence type="predicted"/>
<comment type="caution">
    <text evidence="4">The sequence shown here is derived from an EMBL/GenBank/DDBJ whole genome shotgun (WGS) entry which is preliminary data.</text>
</comment>
<gene>
    <name evidence="4" type="ORF">SEPCBS119000_003237</name>
</gene>
<evidence type="ECO:0000259" key="3">
    <source>
        <dbReference type="PROSITE" id="PS50086"/>
    </source>
</evidence>
<feature type="compositionally biased region" description="Polar residues" evidence="2">
    <location>
        <begin position="820"/>
        <end position="841"/>
    </location>
</feature>
<name>A0ABP0DNZ4_9PEZI</name>
<feature type="compositionally biased region" description="Polar residues" evidence="2">
    <location>
        <begin position="752"/>
        <end position="764"/>
    </location>
</feature>
<accession>A0ABP0DNZ4</accession>
<evidence type="ECO:0000313" key="4">
    <source>
        <dbReference type="EMBL" id="CAK7268780.1"/>
    </source>
</evidence>
<dbReference type="Gene3D" id="1.10.8.270">
    <property type="entry name" value="putative rabgap domain of human tbc1 domain family member 14 like domains"/>
    <property type="match status" value="1"/>
</dbReference>
<feature type="compositionally biased region" description="Polar residues" evidence="2">
    <location>
        <begin position="721"/>
        <end position="738"/>
    </location>
</feature>
<dbReference type="InterPro" id="IPR035969">
    <property type="entry name" value="Rab-GAP_TBC_sf"/>
</dbReference>
<sequence>MRTLDESRRRWKVTQKDGNDVASLQRAVKGNGTGSPCEDGLRSVYWKTFLLFHDSGASKDRSRVLRETRGHYETLRKGYMRFVKHPDRLAQLTVDPLTEDPESPWDIFRRDELMRAEILQDVRRLPDVSFYHEEDVQELILDVLFVYCKEHADLGGYRQGMHELLSPLVYVLHEDAIASISLHSVPEAEDDEIMEMLDGRYIEHDAYTLFAKMMDHARVFYETSTNTPAAASHDVGAMGDLLPPLAVTPSAPAPAVEQSAIVELSREIHEGALMKVDPELAVHLKNVEILPQIFLIRWIRLLFGREFSFEQHLALWDSLFALDPGFHLVPLISVAMLLRIRWKLLEGDYSVALQSLLKYPAPQPPHGSQTLVEDAIYLRDHLDTTGGAHLILKYTGRSPLPVISPTGSSVASTSRPSTPAAAFAAGLGSLRSRTLKAARSPLRSPRQGAERGVLAGASLSDAVSPPPLKASQGREGMEALFQSAAKGVLERGEKLGINRAVRDAVGEIKRNMAQSYQEARQAAAATRVSAGSRSELFSPKLDGPRLSYGQAMHMISDMERRNQQLASLLDETVTVLKAIAQAAPSIDSVQSDSGKSSAELAADLDECQQRQKRWLEEVELAAAKVQFVKVHMEDSSLILTPDNASREAPDTETKVATTSTNVVLPVDLSSSPTGPRTASRTPPVQAAVPETDSVLASPLTKDDGDANADVDHADTIVKPDTLTQAPLNTAPQDASAETTEPEKSPQHKHTIPSRSSLAQSTFSWMLQPGDSIGTGSDRSQARQQASPPSSRKPPRASAASRTRHAFLFGEAVDQSPLGGSETSNDPLTASQTKSLDGQRQPGTDGDIYRLEPLHRVLAEDGTAE</sequence>
<dbReference type="Gene3D" id="1.10.472.80">
    <property type="entry name" value="Ypt/Rab-GAP domain of gyp1p, domain 3"/>
    <property type="match status" value="1"/>
</dbReference>
<feature type="region of interest" description="Disordered" evidence="2">
    <location>
        <begin position="641"/>
        <end position="691"/>
    </location>
</feature>
<feature type="region of interest" description="Disordered" evidence="2">
    <location>
        <begin position="717"/>
        <end position="864"/>
    </location>
</feature>
<feature type="compositionally biased region" description="Basic and acidic residues" evidence="2">
    <location>
        <begin position="846"/>
        <end position="858"/>
    </location>
</feature>
<dbReference type="InterPro" id="IPR000195">
    <property type="entry name" value="Rab-GAP-TBC_dom"/>
</dbReference>
<feature type="compositionally biased region" description="Basic and acidic residues" evidence="2">
    <location>
        <begin position="644"/>
        <end position="653"/>
    </location>
</feature>
<feature type="compositionally biased region" description="Low complexity" evidence="2">
    <location>
        <begin position="781"/>
        <end position="800"/>
    </location>
</feature>